<dbReference type="RefSeq" id="WP_161921228.1">
    <property type="nucleotide sequence ID" value="NZ_JAACYS010000058.1"/>
</dbReference>
<dbReference type="EMBL" id="JAACYS010000058">
    <property type="protein sequence ID" value="NCU18397.1"/>
    <property type="molecule type" value="Genomic_DNA"/>
</dbReference>
<dbReference type="Proteomes" id="UP000743899">
    <property type="component" value="Unassembled WGS sequence"/>
</dbReference>
<organism evidence="1 2">
    <name type="scientific">Pallidibacillus pasinlerensis</name>
    <dbReference type="NCBI Taxonomy" id="2703818"/>
    <lineage>
        <taxon>Bacteria</taxon>
        <taxon>Bacillati</taxon>
        <taxon>Bacillota</taxon>
        <taxon>Bacilli</taxon>
        <taxon>Bacillales</taxon>
        <taxon>Bacillaceae</taxon>
        <taxon>Pallidibacillus</taxon>
    </lineage>
</organism>
<sequence length="138" mass="16168">MTHHFPYPNYGYYPYTWEMPYQYVWPYTNYYSPYNFYPGRQNFPPVDTAGFEKSARQFQALTKEVTLFINHIISSTEFAYAVMDAAQKSDQAKVEQLIKSTGISIKYTVRFTPSAIQIEFNNSTEEISCCSMLVGLRW</sequence>
<dbReference type="Pfam" id="PF26344">
    <property type="entry name" value="YuzC"/>
    <property type="match status" value="1"/>
</dbReference>
<accession>A0ABX0ABF7</accession>
<name>A0ABX0ABF7_9BACI</name>
<gene>
    <name evidence="1" type="ORF">GW534_11790</name>
</gene>
<evidence type="ECO:0000313" key="2">
    <source>
        <dbReference type="Proteomes" id="UP000743899"/>
    </source>
</evidence>
<proteinExistence type="predicted"/>
<protein>
    <recommendedName>
        <fullName evidence="3">Inner spore coat protein</fullName>
    </recommendedName>
</protein>
<evidence type="ECO:0008006" key="3">
    <source>
        <dbReference type="Google" id="ProtNLM"/>
    </source>
</evidence>
<reference evidence="1 2" key="1">
    <citation type="submission" date="2020-01" db="EMBL/GenBank/DDBJ databases">
        <title>A novel Bacillus sp. from Pasinler.</title>
        <authorList>
            <person name="Adiguzel A."/>
            <person name="Ay H."/>
            <person name="Baltaci M.O."/>
        </authorList>
    </citation>
    <scope>NUCLEOTIDE SEQUENCE [LARGE SCALE GENOMIC DNA]</scope>
    <source>
        <strain evidence="1 2">P1</strain>
    </source>
</reference>
<comment type="caution">
    <text evidence="1">The sequence shown here is derived from an EMBL/GenBank/DDBJ whole genome shotgun (WGS) entry which is preliminary data.</text>
</comment>
<keyword evidence="2" id="KW-1185">Reference proteome</keyword>
<dbReference type="InterPro" id="IPR058870">
    <property type="entry name" value="YuzC"/>
</dbReference>
<evidence type="ECO:0000313" key="1">
    <source>
        <dbReference type="EMBL" id="NCU18397.1"/>
    </source>
</evidence>